<proteinExistence type="predicted"/>
<keyword evidence="2" id="KW-0812">Transmembrane</keyword>
<protein>
    <recommendedName>
        <fullName evidence="5">Zinc-finger domain-containing protein</fullName>
    </recommendedName>
</protein>
<evidence type="ECO:0008006" key="5">
    <source>
        <dbReference type="Google" id="ProtNLM"/>
    </source>
</evidence>
<keyword evidence="1" id="KW-0175">Coiled coil</keyword>
<evidence type="ECO:0000313" key="3">
    <source>
        <dbReference type="EMBL" id="TKJ40099.1"/>
    </source>
</evidence>
<keyword evidence="2" id="KW-0472">Membrane</keyword>
<accession>A0A532UYZ3</accession>
<dbReference type="EMBL" id="NJBN01000006">
    <property type="protein sequence ID" value="TKJ40099.1"/>
    <property type="molecule type" value="Genomic_DNA"/>
</dbReference>
<gene>
    <name evidence="3" type="ORF">CEE37_10205</name>
</gene>
<evidence type="ECO:0000256" key="1">
    <source>
        <dbReference type="SAM" id="Coils"/>
    </source>
</evidence>
<reference evidence="3 4" key="1">
    <citation type="submission" date="2017-06" db="EMBL/GenBank/DDBJ databases">
        <title>Novel microbial phyla capable of carbon fixation and sulfur reduction in deep-sea sediments.</title>
        <authorList>
            <person name="Huang J."/>
            <person name="Baker B."/>
            <person name="Wang Y."/>
        </authorList>
    </citation>
    <scope>NUCLEOTIDE SEQUENCE [LARGE SCALE GENOMIC DNA]</scope>
    <source>
        <strain evidence="3">B3_LCP</strain>
    </source>
</reference>
<comment type="caution">
    <text evidence="3">The sequence shown here is derived from an EMBL/GenBank/DDBJ whole genome shotgun (WGS) entry which is preliminary data.</text>
</comment>
<dbReference type="Proteomes" id="UP000319619">
    <property type="component" value="Unassembled WGS sequence"/>
</dbReference>
<keyword evidence="2" id="KW-1133">Transmembrane helix</keyword>
<name>A0A532UYZ3_UNCL8</name>
<feature type="coiled-coil region" evidence="1">
    <location>
        <begin position="33"/>
        <end position="63"/>
    </location>
</feature>
<evidence type="ECO:0000313" key="4">
    <source>
        <dbReference type="Proteomes" id="UP000319619"/>
    </source>
</evidence>
<organism evidence="3 4">
    <name type="scientific">candidate division LCP-89 bacterium B3_LCP</name>
    <dbReference type="NCBI Taxonomy" id="2012998"/>
    <lineage>
        <taxon>Bacteria</taxon>
        <taxon>Pseudomonadati</taxon>
        <taxon>Bacteria division LCP-89</taxon>
    </lineage>
</organism>
<feature type="transmembrane region" description="Helical" evidence="2">
    <location>
        <begin position="93"/>
        <end position="110"/>
    </location>
</feature>
<evidence type="ECO:0000256" key="2">
    <source>
        <dbReference type="SAM" id="Phobius"/>
    </source>
</evidence>
<sequence length="202" mass="23162">MKQNRKDLNCEETSNNLVELFDKGAIGKIPQHLQAHLNECERCSEELRTLELLSDNLASQKEEDPGELFWVNFVPNLRKRLEYTQITKRSKDFTWAPALGLALLLVAVLINSPSEIAPPKWYSDGIAAQNISVSSAYTYVETDELYDDRSFTMDEAVTDFIDSLCEPYSDSSSDHIDKLVQFDDESRTEFFKKLKQINIIRS</sequence>
<dbReference type="AlphaFoldDB" id="A0A532UYZ3"/>